<evidence type="ECO:0000256" key="1">
    <source>
        <dbReference type="ARBA" id="ARBA00022857"/>
    </source>
</evidence>
<dbReference type="PANTHER" id="PTHR48106:SF18">
    <property type="entry name" value="QUINONE OXIDOREDUCTASE PIG3"/>
    <property type="match status" value="1"/>
</dbReference>
<keyword evidence="1" id="KW-0521">NADP</keyword>
<dbReference type="STRING" id="112413.SAMN05421854_101638"/>
<dbReference type="PANTHER" id="PTHR48106">
    <property type="entry name" value="QUINONE OXIDOREDUCTASE PIG3-RELATED"/>
    <property type="match status" value="1"/>
</dbReference>
<protein>
    <submittedName>
        <fullName evidence="5">NADPH:quinone reductase</fullName>
    </submittedName>
    <submittedName>
        <fullName evidence="4">Zinc-binding dehydrogenase</fullName>
    </submittedName>
</protein>
<dbReference type="Gene3D" id="3.90.180.10">
    <property type="entry name" value="Medium-chain alcohol dehydrogenases, catalytic domain"/>
    <property type="match status" value="1"/>
</dbReference>
<accession>A0A1I5EGS1</accession>
<dbReference type="EMBL" id="FOWC01000001">
    <property type="protein sequence ID" value="SFO10729.1"/>
    <property type="molecule type" value="Genomic_DNA"/>
</dbReference>
<sequence>MKAVLVEPRQRLVLAETADPAPGPGQAVVEAEAIGVGYFDVMNLRNGTTSVPGVEVVGRVRDGRRVLALVLSGGYAEQVVADADQLYSVPENLDPADVVALGVNAMVAEGAVHRAAVAPGERVLVRGASGGIGVLATQIAHARGAEVTAVTSSAEYGERLLALGAAKTIDRTRERPEETYDVIIDTAAGPQVREHLELLRPNGRYVLCGGTAGVPEPEAFGPLMRDFHKSPTLFAFSLTSVSPEERRKSWDRVLELVVAGQLAAVRDQTFPLAGAAAALQHVEHGKSFGKVVLLNG</sequence>
<dbReference type="Proteomes" id="UP000199137">
    <property type="component" value="Unassembled WGS sequence"/>
</dbReference>
<evidence type="ECO:0000313" key="6">
    <source>
        <dbReference type="Proteomes" id="UP000199137"/>
    </source>
</evidence>
<keyword evidence="2" id="KW-0560">Oxidoreductase</keyword>
<evidence type="ECO:0000256" key="2">
    <source>
        <dbReference type="ARBA" id="ARBA00023002"/>
    </source>
</evidence>
<feature type="domain" description="Enoyl reductase (ER)" evidence="3">
    <location>
        <begin position="9"/>
        <end position="293"/>
    </location>
</feature>
<name>A0A1I5EGS1_9PSEU</name>
<gene>
    <name evidence="4" type="ORF">G3I59_42820</name>
    <name evidence="5" type="ORF">SAMN05421854_101638</name>
</gene>
<evidence type="ECO:0000313" key="5">
    <source>
        <dbReference type="EMBL" id="SFO10729.1"/>
    </source>
</evidence>
<evidence type="ECO:0000313" key="7">
    <source>
        <dbReference type="Proteomes" id="UP000470404"/>
    </source>
</evidence>
<dbReference type="Pfam" id="PF13602">
    <property type="entry name" value="ADH_zinc_N_2"/>
    <property type="match status" value="1"/>
</dbReference>
<dbReference type="AlphaFoldDB" id="A0A1I5EGS1"/>
<dbReference type="SUPFAM" id="SSF51735">
    <property type="entry name" value="NAD(P)-binding Rossmann-fold domains"/>
    <property type="match status" value="1"/>
</dbReference>
<evidence type="ECO:0000259" key="3">
    <source>
        <dbReference type="SMART" id="SM00829"/>
    </source>
</evidence>
<dbReference type="GO" id="GO:0070402">
    <property type="term" value="F:NADPH binding"/>
    <property type="evidence" value="ECO:0007669"/>
    <property type="project" value="TreeGrafter"/>
</dbReference>
<organism evidence="5 6">
    <name type="scientific">Amycolatopsis rubida</name>
    <dbReference type="NCBI Taxonomy" id="112413"/>
    <lineage>
        <taxon>Bacteria</taxon>
        <taxon>Bacillati</taxon>
        <taxon>Actinomycetota</taxon>
        <taxon>Actinomycetes</taxon>
        <taxon>Pseudonocardiales</taxon>
        <taxon>Pseudonocardiaceae</taxon>
        <taxon>Amycolatopsis</taxon>
    </lineage>
</organism>
<dbReference type="GO" id="GO:0016651">
    <property type="term" value="F:oxidoreductase activity, acting on NAD(P)H"/>
    <property type="evidence" value="ECO:0007669"/>
    <property type="project" value="TreeGrafter"/>
</dbReference>
<dbReference type="OrthoDB" id="4512359at2"/>
<evidence type="ECO:0000313" key="4">
    <source>
        <dbReference type="EMBL" id="NEC62161.1"/>
    </source>
</evidence>
<dbReference type="SUPFAM" id="SSF50129">
    <property type="entry name" value="GroES-like"/>
    <property type="match status" value="1"/>
</dbReference>
<dbReference type="InterPro" id="IPR020843">
    <property type="entry name" value="ER"/>
</dbReference>
<dbReference type="Proteomes" id="UP000470404">
    <property type="component" value="Unassembled WGS sequence"/>
</dbReference>
<dbReference type="EMBL" id="JAAGNC010000207">
    <property type="protein sequence ID" value="NEC62161.1"/>
    <property type="molecule type" value="Genomic_DNA"/>
</dbReference>
<reference evidence="4 7" key="2">
    <citation type="submission" date="2020-01" db="EMBL/GenBank/DDBJ databases">
        <title>Insect and environment-associated Actinomycetes.</title>
        <authorList>
            <person name="Currrie C."/>
            <person name="Chevrette M."/>
            <person name="Carlson C."/>
            <person name="Stubbendieck R."/>
            <person name="Wendt-Pienkowski E."/>
        </authorList>
    </citation>
    <scope>NUCLEOTIDE SEQUENCE [LARGE SCALE GENOMIC DNA]</scope>
    <source>
        <strain evidence="4 7">SID8386</strain>
    </source>
</reference>
<dbReference type="InterPro" id="IPR011032">
    <property type="entry name" value="GroES-like_sf"/>
</dbReference>
<keyword evidence="7" id="KW-1185">Reference proteome</keyword>
<dbReference type="InterPro" id="IPR036291">
    <property type="entry name" value="NAD(P)-bd_dom_sf"/>
</dbReference>
<dbReference type="Gene3D" id="3.40.50.720">
    <property type="entry name" value="NAD(P)-binding Rossmann-like Domain"/>
    <property type="match status" value="1"/>
</dbReference>
<reference evidence="5 6" key="1">
    <citation type="submission" date="2016-10" db="EMBL/GenBank/DDBJ databases">
        <authorList>
            <person name="de Groot N.N."/>
        </authorList>
    </citation>
    <scope>NUCLEOTIDE SEQUENCE [LARGE SCALE GENOMIC DNA]</scope>
    <source>
        <strain evidence="5 6">DSM 44637</strain>
    </source>
</reference>
<dbReference type="SMART" id="SM00829">
    <property type="entry name" value="PKS_ER"/>
    <property type="match status" value="1"/>
</dbReference>
<dbReference type="RefSeq" id="WP_067583758.1">
    <property type="nucleotide sequence ID" value="NZ_FOWC01000001.1"/>
</dbReference>
<proteinExistence type="predicted"/>